<dbReference type="AlphaFoldDB" id="A0AAV4PSG5"/>
<evidence type="ECO:0000313" key="1">
    <source>
        <dbReference type="EMBL" id="GIX99081.1"/>
    </source>
</evidence>
<protein>
    <submittedName>
        <fullName evidence="1">Uncharacterized protein</fullName>
    </submittedName>
</protein>
<gene>
    <name evidence="1" type="ORF">CDAR_97491</name>
</gene>
<dbReference type="Proteomes" id="UP001054837">
    <property type="component" value="Unassembled WGS sequence"/>
</dbReference>
<sequence>MWFDNDLSMIYKNKLDDAKSISRIIFWFSNDQEKNEADLNFQPFNKAFFNISRLEIIDIGDIYFDINHTTQTKHRHLPSAVFSLHPIRFCSACPRAKILSASSSREVFEQEPSSS</sequence>
<proteinExistence type="predicted"/>
<evidence type="ECO:0000313" key="2">
    <source>
        <dbReference type="Proteomes" id="UP001054837"/>
    </source>
</evidence>
<name>A0AAV4PSG5_9ARAC</name>
<accession>A0AAV4PSG5</accession>
<dbReference type="EMBL" id="BPLQ01003267">
    <property type="protein sequence ID" value="GIX99081.1"/>
    <property type="molecule type" value="Genomic_DNA"/>
</dbReference>
<organism evidence="1 2">
    <name type="scientific">Caerostris darwini</name>
    <dbReference type="NCBI Taxonomy" id="1538125"/>
    <lineage>
        <taxon>Eukaryota</taxon>
        <taxon>Metazoa</taxon>
        <taxon>Ecdysozoa</taxon>
        <taxon>Arthropoda</taxon>
        <taxon>Chelicerata</taxon>
        <taxon>Arachnida</taxon>
        <taxon>Araneae</taxon>
        <taxon>Araneomorphae</taxon>
        <taxon>Entelegynae</taxon>
        <taxon>Araneoidea</taxon>
        <taxon>Araneidae</taxon>
        <taxon>Caerostris</taxon>
    </lineage>
</organism>
<comment type="caution">
    <text evidence="1">The sequence shown here is derived from an EMBL/GenBank/DDBJ whole genome shotgun (WGS) entry which is preliminary data.</text>
</comment>
<keyword evidence="2" id="KW-1185">Reference proteome</keyword>
<reference evidence="1 2" key="1">
    <citation type="submission" date="2021-06" db="EMBL/GenBank/DDBJ databases">
        <title>Caerostris darwini draft genome.</title>
        <authorList>
            <person name="Kono N."/>
            <person name="Arakawa K."/>
        </authorList>
    </citation>
    <scope>NUCLEOTIDE SEQUENCE [LARGE SCALE GENOMIC DNA]</scope>
</reference>